<dbReference type="GO" id="GO:0046503">
    <property type="term" value="P:glycerolipid catabolic process"/>
    <property type="evidence" value="ECO:0007669"/>
    <property type="project" value="TreeGrafter"/>
</dbReference>
<gene>
    <name evidence="3" type="ORF">GNZ18_36840</name>
</gene>
<dbReference type="EMBL" id="WOFH01000018">
    <property type="protein sequence ID" value="MUN42113.1"/>
    <property type="molecule type" value="Genomic_DNA"/>
</dbReference>
<dbReference type="GO" id="GO:0004806">
    <property type="term" value="F:triacylglycerol lipase activity"/>
    <property type="evidence" value="ECO:0007669"/>
    <property type="project" value="TreeGrafter"/>
</dbReference>
<keyword evidence="4" id="KW-1185">Reference proteome</keyword>
<keyword evidence="3" id="KW-0378">Hydrolase</keyword>
<evidence type="ECO:0000256" key="1">
    <source>
        <dbReference type="SAM" id="MobiDB-lite"/>
    </source>
</evidence>
<proteinExistence type="predicted"/>
<accession>A0A7K1LCS9</accession>
<dbReference type="SUPFAM" id="SSF53474">
    <property type="entry name" value="alpha/beta-Hydrolases"/>
    <property type="match status" value="1"/>
</dbReference>
<feature type="compositionally biased region" description="Low complexity" evidence="1">
    <location>
        <begin position="171"/>
        <end position="183"/>
    </location>
</feature>
<dbReference type="PANTHER" id="PTHR43433:SF5">
    <property type="entry name" value="AB HYDROLASE-1 DOMAIN-CONTAINING PROTEIN"/>
    <property type="match status" value="1"/>
</dbReference>
<dbReference type="InterPro" id="IPR000073">
    <property type="entry name" value="AB_hydrolase_1"/>
</dbReference>
<reference evidence="3 4" key="1">
    <citation type="submission" date="2019-11" db="EMBL/GenBank/DDBJ databases">
        <authorList>
            <person name="Cao P."/>
        </authorList>
    </citation>
    <scope>NUCLEOTIDE SEQUENCE [LARGE SCALE GENOMIC DNA]</scope>
    <source>
        <strain evidence="3 4">NEAU-AAG5</strain>
    </source>
</reference>
<evidence type="ECO:0000259" key="2">
    <source>
        <dbReference type="Pfam" id="PF00561"/>
    </source>
</evidence>
<dbReference type="InterPro" id="IPR050471">
    <property type="entry name" value="AB_hydrolase"/>
</dbReference>
<dbReference type="Gene3D" id="3.40.50.1820">
    <property type="entry name" value="alpha/beta hydrolase"/>
    <property type="match status" value="1"/>
</dbReference>
<comment type="caution">
    <text evidence="3">The sequence shown here is derived from an EMBL/GenBank/DDBJ whole genome shotgun (WGS) entry which is preliminary data.</text>
</comment>
<organism evidence="3 4">
    <name type="scientific">Actinomadura litoris</name>
    <dbReference type="NCBI Taxonomy" id="2678616"/>
    <lineage>
        <taxon>Bacteria</taxon>
        <taxon>Bacillati</taxon>
        <taxon>Actinomycetota</taxon>
        <taxon>Actinomycetes</taxon>
        <taxon>Streptosporangiales</taxon>
        <taxon>Thermomonosporaceae</taxon>
        <taxon>Actinomadura</taxon>
    </lineage>
</organism>
<sequence length="287" mass="30274">MDVRTLKVPGATLHYEVRGAGPVLLLICGGIYDAAGYAGLAGLLADRYTVVTYDRRGNSRSPLDGPPEPQRVEDHVDDASRVLREVGGGPAHVFGNSAGATIALGLAARHPEQVRTVVAHEPPFFTLLPDAPHWRSVVHEVKDVFAESGADAAMARFGALTSGEGDDTAPPEEAAPLEEAGPPQDLDAETLEMFARFQKNADFFFPYEVSTFARASLDEAALRSSGVRIVLVAGEASEGQPAHRAAHIAAERLGTRAETWPGDHGGFGTEAEAFATRLNALFAPAGG</sequence>
<protein>
    <submittedName>
        <fullName evidence="3">Alpha/beta fold hydrolase</fullName>
    </submittedName>
</protein>
<feature type="region of interest" description="Disordered" evidence="1">
    <location>
        <begin position="160"/>
        <end position="184"/>
    </location>
</feature>
<name>A0A7K1LCS9_9ACTN</name>
<dbReference type="InterPro" id="IPR029058">
    <property type="entry name" value="AB_hydrolase_fold"/>
</dbReference>
<dbReference type="Proteomes" id="UP000432015">
    <property type="component" value="Unassembled WGS sequence"/>
</dbReference>
<dbReference type="RefSeq" id="WP_156221521.1">
    <property type="nucleotide sequence ID" value="NZ_WOFH01000018.1"/>
</dbReference>
<dbReference type="Pfam" id="PF00561">
    <property type="entry name" value="Abhydrolase_1"/>
    <property type="match status" value="1"/>
</dbReference>
<evidence type="ECO:0000313" key="3">
    <source>
        <dbReference type="EMBL" id="MUN42113.1"/>
    </source>
</evidence>
<evidence type="ECO:0000313" key="4">
    <source>
        <dbReference type="Proteomes" id="UP000432015"/>
    </source>
</evidence>
<dbReference type="PANTHER" id="PTHR43433">
    <property type="entry name" value="HYDROLASE, ALPHA/BETA FOLD FAMILY PROTEIN"/>
    <property type="match status" value="1"/>
</dbReference>
<feature type="domain" description="AB hydrolase-1" evidence="2">
    <location>
        <begin position="24"/>
        <end position="168"/>
    </location>
</feature>
<dbReference type="AlphaFoldDB" id="A0A7K1LCS9"/>